<dbReference type="GO" id="GO:0003779">
    <property type="term" value="F:actin binding"/>
    <property type="evidence" value="ECO:0007669"/>
    <property type="project" value="UniProtKB-KW"/>
</dbReference>
<comment type="similarity">
    <text evidence="1">Belongs to the actin-binding proteins ADF family.</text>
</comment>
<dbReference type="InterPro" id="IPR017904">
    <property type="entry name" value="ADF/Cofilin"/>
</dbReference>
<dbReference type="InterPro" id="IPR002108">
    <property type="entry name" value="ADF-H"/>
</dbReference>
<evidence type="ECO:0000256" key="2">
    <source>
        <dbReference type="ARBA" id="ARBA00023203"/>
    </source>
</evidence>
<dbReference type="Pfam" id="PF00241">
    <property type="entry name" value="Cofilin_ADF"/>
    <property type="match status" value="1"/>
</dbReference>
<dbReference type="SUPFAM" id="SSF55753">
    <property type="entry name" value="Actin depolymerizing proteins"/>
    <property type="match status" value="1"/>
</dbReference>
<evidence type="ECO:0000313" key="5">
    <source>
        <dbReference type="Proteomes" id="UP000694546"/>
    </source>
</evidence>
<accession>A0A8C4ZUB7</accession>
<dbReference type="GO" id="GO:0030042">
    <property type="term" value="P:actin filament depolymerization"/>
    <property type="evidence" value="ECO:0007669"/>
    <property type="project" value="InterPro"/>
</dbReference>
<dbReference type="PROSITE" id="PS51263">
    <property type="entry name" value="ADF_H"/>
    <property type="match status" value="1"/>
</dbReference>
<reference evidence="4" key="1">
    <citation type="submission" date="2025-08" db="UniProtKB">
        <authorList>
            <consortium name="Ensembl"/>
        </authorList>
    </citation>
    <scope>IDENTIFICATION</scope>
</reference>
<evidence type="ECO:0000256" key="1">
    <source>
        <dbReference type="ARBA" id="ARBA00006844"/>
    </source>
</evidence>
<keyword evidence="2" id="KW-0009">Actin-binding</keyword>
<dbReference type="AlphaFoldDB" id="A0A8C4ZUB7"/>
<dbReference type="InterPro" id="IPR029006">
    <property type="entry name" value="ADF-H/Gelsolin-like_dom_sf"/>
</dbReference>
<dbReference type="Ensembl" id="ENSGMOT00000063564.1">
    <property type="protein sequence ID" value="ENSGMOP00000022338.1"/>
    <property type="gene ID" value="ENSGMOG00000029815.1"/>
</dbReference>
<sequence>GREVKVCAVCLPPPIRICASSSTRPLSLRTTSLVFALLTHTHVEQTSGVRVSAEASNCIESIKIRLNKEDPRDRFKALFFTINEGEIGVDSTLQIKDVDGEDQDAYKVLKMKLQEYPACYVVYDCCYETKETEKNELIFIMWIPDHTKIKMKMLYASSKDSIKRALAACGIKHDWQINDTSDLLDQSAFLSKIGKGIIKLEGKDVKD</sequence>
<dbReference type="PRINTS" id="PR00006">
    <property type="entry name" value="COFILIN"/>
</dbReference>
<dbReference type="GO" id="GO:0015629">
    <property type="term" value="C:actin cytoskeleton"/>
    <property type="evidence" value="ECO:0007669"/>
    <property type="project" value="InterPro"/>
</dbReference>
<proteinExistence type="inferred from homology"/>
<organism evidence="4 5">
    <name type="scientific">Gadus morhua</name>
    <name type="common">Atlantic cod</name>
    <dbReference type="NCBI Taxonomy" id="8049"/>
    <lineage>
        <taxon>Eukaryota</taxon>
        <taxon>Metazoa</taxon>
        <taxon>Chordata</taxon>
        <taxon>Craniata</taxon>
        <taxon>Vertebrata</taxon>
        <taxon>Euteleostomi</taxon>
        <taxon>Actinopterygii</taxon>
        <taxon>Neopterygii</taxon>
        <taxon>Teleostei</taxon>
        <taxon>Neoteleostei</taxon>
        <taxon>Acanthomorphata</taxon>
        <taxon>Zeiogadaria</taxon>
        <taxon>Gadariae</taxon>
        <taxon>Gadiformes</taxon>
        <taxon>Gadoidei</taxon>
        <taxon>Gadidae</taxon>
        <taxon>Gadus</taxon>
    </lineage>
</organism>
<feature type="domain" description="ADF-H" evidence="3">
    <location>
        <begin position="48"/>
        <end position="193"/>
    </location>
</feature>
<dbReference type="OMA" id="PPIRICA"/>
<dbReference type="PANTHER" id="PTHR11913">
    <property type="entry name" value="COFILIN-RELATED"/>
    <property type="match status" value="1"/>
</dbReference>
<reference evidence="4" key="2">
    <citation type="submission" date="2025-09" db="UniProtKB">
        <authorList>
            <consortium name="Ensembl"/>
        </authorList>
    </citation>
    <scope>IDENTIFICATION</scope>
</reference>
<evidence type="ECO:0000313" key="4">
    <source>
        <dbReference type="Ensembl" id="ENSGMOP00000022338.1"/>
    </source>
</evidence>
<protein>
    <submittedName>
        <fullName evidence="4">Cofilin 1 (non-muscle), like</fullName>
    </submittedName>
</protein>
<dbReference type="Proteomes" id="UP000694546">
    <property type="component" value="Chromosome 15"/>
</dbReference>
<name>A0A8C4ZUB7_GADMO</name>
<keyword evidence="5" id="KW-1185">Reference proteome</keyword>
<dbReference type="Gene3D" id="3.40.20.10">
    <property type="entry name" value="Severin"/>
    <property type="match status" value="1"/>
</dbReference>
<dbReference type="GeneTree" id="ENSGT00950000183000"/>
<dbReference type="SMART" id="SM00102">
    <property type="entry name" value="ADF"/>
    <property type="match status" value="1"/>
</dbReference>
<evidence type="ECO:0000259" key="3">
    <source>
        <dbReference type="PROSITE" id="PS51263"/>
    </source>
</evidence>